<accession>A0A0F5HR12</accession>
<dbReference type="Proteomes" id="UP000031563">
    <property type="component" value="Unassembled WGS sequence"/>
</dbReference>
<keyword evidence="2" id="KW-1185">Reference proteome</keyword>
<name>A0A0F5HJX2_BACTR</name>
<dbReference type="Pfam" id="PF02566">
    <property type="entry name" value="OsmC"/>
    <property type="match status" value="1"/>
</dbReference>
<dbReference type="STRING" id="1221996.QY95_03289"/>
<accession>A0A0F5HJX2</accession>
<dbReference type="RefSeq" id="WP_039236031.1">
    <property type="nucleotide sequence ID" value="NZ_JWIQ02000106.1"/>
</dbReference>
<dbReference type="InterPro" id="IPR003718">
    <property type="entry name" value="OsmC/Ohr_fam"/>
</dbReference>
<dbReference type="InterPro" id="IPR036102">
    <property type="entry name" value="OsmC/Ohrsf"/>
</dbReference>
<proteinExistence type="predicted"/>
<organism evidence="1 2">
    <name type="scientific">Bacillus thermotolerans</name>
    <name type="common">Quasibacillus thermotolerans</name>
    <dbReference type="NCBI Taxonomy" id="1221996"/>
    <lineage>
        <taxon>Bacteria</taxon>
        <taxon>Bacillati</taxon>
        <taxon>Bacillota</taxon>
        <taxon>Bacilli</taxon>
        <taxon>Bacillales</taxon>
        <taxon>Bacillaceae</taxon>
        <taxon>Bacillus</taxon>
    </lineage>
</organism>
<protein>
    <submittedName>
        <fullName evidence="1">OsmC/Ohr family protein</fullName>
    </submittedName>
</protein>
<dbReference type="InterPro" id="IPR015946">
    <property type="entry name" value="KH_dom-like_a/b"/>
</dbReference>
<dbReference type="SUPFAM" id="SSF82784">
    <property type="entry name" value="OsmC-like"/>
    <property type="match status" value="1"/>
</dbReference>
<dbReference type="AlphaFoldDB" id="A0A0F5HJX2"/>
<evidence type="ECO:0000313" key="2">
    <source>
        <dbReference type="Proteomes" id="UP000031563"/>
    </source>
</evidence>
<sequence length="134" mass="15249">MEFKVESDRVRSDLAFGKLAISPSEKSGYRPYELFVSSLAGCSGSLLQTILQKKRQPYQRLEIKVSSVRNPDYANRIEQLSLTAFVHTKEAFTEQQAEKMADLVVKNCGMIQSIMQSIEVKFVVRMACLDSDRY</sequence>
<dbReference type="OrthoDB" id="13625at2"/>
<gene>
    <name evidence="1" type="ORF">QY95_03289</name>
</gene>
<dbReference type="EMBL" id="JWIR02000068">
    <property type="protein sequence ID" value="KKB35799.1"/>
    <property type="molecule type" value="Genomic_DNA"/>
</dbReference>
<evidence type="ECO:0000313" key="1">
    <source>
        <dbReference type="EMBL" id="KKB35799.1"/>
    </source>
</evidence>
<dbReference type="Gene3D" id="3.30.300.20">
    <property type="match status" value="1"/>
</dbReference>
<dbReference type="PANTHER" id="PTHR34352:SF1">
    <property type="entry name" value="PROTEIN YHFA"/>
    <property type="match status" value="1"/>
</dbReference>
<dbReference type="PANTHER" id="PTHR34352">
    <property type="entry name" value="PROTEIN YHFA"/>
    <property type="match status" value="1"/>
</dbReference>
<reference evidence="1" key="1">
    <citation type="submission" date="2015-02" db="EMBL/GenBank/DDBJ databases">
        <title>Genome Assembly of Bacillaceae bacterium MTCC 8252.</title>
        <authorList>
            <person name="Verma A."/>
            <person name="Khatri I."/>
            <person name="Mual P."/>
            <person name="Subramanian S."/>
            <person name="Krishnamurthi S."/>
        </authorList>
    </citation>
    <scope>NUCLEOTIDE SEQUENCE [LARGE SCALE GENOMIC DNA]</scope>
    <source>
        <strain evidence="1">MTCC 8252</strain>
    </source>
</reference>
<comment type="caution">
    <text evidence="1">The sequence shown here is derived from an EMBL/GenBank/DDBJ whole genome shotgun (WGS) entry which is preliminary data.</text>
</comment>